<keyword evidence="1" id="KW-0812">Transmembrane</keyword>
<dbReference type="Proteomes" id="UP000005536">
    <property type="component" value="Unassembled WGS sequence"/>
</dbReference>
<name>D4DU83_NEIEG</name>
<reference evidence="2 3" key="1">
    <citation type="submission" date="2010-02" db="EMBL/GenBank/DDBJ databases">
        <authorList>
            <person name="Weinstock G."/>
            <person name="Sodergren E."/>
            <person name="Clifton S."/>
            <person name="Fulton L."/>
            <person name="Fulton B."/>
            <person name="Courtney L."/>
            <person name="Fronick C."/>
            <person name="Harrison M."/>
            <person name="Strong C."/>
            <person name="Farmer C."/>
            <person name="Delahaunty K."/>
            <person name="Markovic C."/>
            <person name="Hall O."/>
            <person name="Minx P."/>
            <person name="Tomlinson C."/>
            <person name="Mitreva M."/>
            <person name="Nelson J."/>
            <person name="Hou S."/>
            <person name="Wollam A."/>
            <person name="Pepin K.H."/>
            <person name="Johnson M."/>
            <person name="Bhonagiri V."/>
            <person name="Zhang X."/>
            <person name="Suruliraj S."/>
            <person name="Warren W."/>
            <person name="Chinwalla A."/>
            <person name="Mardis E.R."/>
            <person name="Wilson R.K."/>
        </authorList>
    </citation>
    <scope>NUCLEOTIDE SEQUENCE [LARGE SCALE GENOMIC DNA]</scope>
    <source>
        <strain evidence="2 3">ATCC 29315</strain>
    </source>
</reference>
<gene>
    <name evidence="2" type="ORF">NEIELOOT_02640</name>
</gene>
<feature type="transmembrane region" description="Helical" evidence="1">
    <location>
        <begin position="44"/>
        <end position="66"/>
    </location>
</feature>
<evidence type="ECO:0000256" key="1">
    <source>
        <dbReference type="SAM" id="Phobius"/>
    </source>
</evidence>
<feature type="transmembrane region" description="Helical" evidence="1">
    <location>
        <begin position="171"/>
        <end position="193"/>
    </location>
</feature>
<comment type="caution">
    <text evidence="2">The sequence shown here is derived from an EMBL/GenBank/DDBJ whole genome shotgun (WGS) entry which is preliminary data.</text>
</comment>
<dbReference type="EMBL" id="ADBF01000253">
    <property type="protein sequence ID" value="EFE48666.1"/>
    <property type="molecule type" value="Genomic_DNA"/>
</dbReference>
<protein>
    <submittedName>
        <fullName evidence="2">Uncharacterized protein</fullName>
    </submittedName>
</protein>
<dbReference type="AlphaFoldDB" id="D4DU83"/>
<keyword evidence="1" id="KW-0472">Membrane</keyword>
<proteinExistence type="predicted"/>
<feature type="transmembrane region" description="Helical" evidence="1">
    <location>
        <begin position="78"/>
        <end position="96"/>
    </location>
</feature>
<evidence type="ECO:0000313" key="2">
    <source>
        <dbReference type="EMBL" id="EFE48666.1"/>
    </source>
</evidence>
<keyword evidence="1" id="KW-1133">Transmembrane helix</keyword>
<evidence type="ECO:0000313" key="3">
    <source>
        <dbReference type="Proteomes" id="UP000005536"/>
    </source>
</evidence>
<feature type="transmembrane region" description="Helical" evidence="1">
    <location>
        <begin position="125"/>
        <end position="151"/>
    </location>
</feature>
<sequence length="194" mass="21829">MIRFPLFKQQKGRMPMDTHESDCVIVYEETADLFDQRRASRIRFAAANLPILLGVWVLAWILFWLYNQASISGKTASGLQIGSAMTVFVLAIYRLLHYQNLWLERRCNDAGKAWDTAEYVKKVSFCLAIVGMVLPAFALPIVFGGLFQFIFGMLLPGNRKPNISGAPQPDTPALCFAAVLSFVVAFAMLIWIFL</sequence>
<organism evidence="2 3">
    <name type="scientific">Neisseria elongata subsp. glycolytica ATCC 29315</name>
    <dbReference type="NCBI Taxonomy" id="546263"/>
    <lineage>
        <taxon>Bacteria</taxon>
        <taxon>Pseudomonadati</taxon>
        <taxon>Pseudomonadota</taxon>
        <taxon>Betaproteobacteria</taxon>
        <taxon>Neisseriales</taxon>
        <taxon>Neisseriaceae</taxon>
        <taxon>Neisseria</taxon>
    </lineage>
</organism>
<accession>D4DU83</accession>